<comment type="caution">
    <text evidence="7">The sequence shown here is derived from an EMBL/GenBank/DDBJ whole genome shotgun (WGS) entry which is preliminary data.</text>
</comment>
<evidence type="ECO:0000256" key="2">
    <source>
        <dbReference type="ARBA" id="ARBA00022630"/>
    </source>
</evidence>
<dbReference type="SUPFAM" id="SSF52218">
    <property type="entry name" value="Flavoproteins"/>
    <property type="match status" value="1"/>
</dbReference>
<name>A0A426YK17_ENSVE</name>
<keyword evidence="5" id="KW-1133">Transmembrane helix</keyword>
<evidence type="ECO:0000256" key="3">
    <source>
        <dbReference type="ARBA" id="ARBA00022857"/>
    </source>
</evidence>
<dbReference type="Proteomes" id="UP000287651">
    <property type="component" value="Unassembled WGS sequence"/>
</dbReference>
<dbReference type="Gene3D" id="3.40.50.80">
    <property type="entry name" value="Nucleotide-binding domain of ferredoxin-NADP reductase (FNR) module"/>
    <property type="match status" value="1"/>
</dbReference>
<keyword evidence="5" id="KW-0472">Membrane</keyword>
<protein>
    <recommendedName>
        <fullName evidence="4">NADPH--hemoprotein reductase</fullName>
        <ecNumber evidence="4">1.6.2.4</ecNumber>
    </recommendedName>
</protein>
<feature type="domain" description="Sulfite reductase [NADPH] flavoprotein alpha-component-like FAD-binding" evidence="6">
    <location>
        <begin position="165"/>
        <end position="242"/>
    </location>
</feature>
<dbReference type="PANTHER" id="PTHR19384">
    <property type="entry name" value="NITRIC OXIDE SYNTHASE-RELATED"/>
    <property type="match status" value="1"/>
</dbReference>
<sequence>MQSESAKPSPLDLLSAILAGSLGSDGLPPGAGSVAAIAENRQLLAIVTTSIAVLVGCALIFFFRRSSGKKPAEPPKPLVVRVQPEVEVDDGKKKVTVFFGTQTGTAEGFAKVVDEMLAEQGASTPYAAAVPEYRVVFCNPEETSSLDKSWNLANGHAIHDIHHPCRYETGDHVGVFTENCVETVEEAERLLGYSPDTYFSIHTDKEDGTPLGGSLSPPFPSPCTLRNALTLYADLLNSPKKASDVWNIISQGGYVYVCGDAKGMARDVNRVLHTIVQEQGSLDSSKTESFVKSLQMEGRYLRDVCHACDIISHALADDDTCTREVETDCRHAR</sequence>
<evidence type="ECO:0000313" key="8">
    <source>
        <dbReference type="Proteomes" id="UP000287651"/>
    </source>
</evidence>
<evidence type="ECO:0000256" key="1">
    <source>
        <dbReference type="ARBA" id="ARBA00001917"/>
    </source>
</evidence>
<gene>
    <name evidence="7" type="ORF">B296_00021465</name>
</gene>
<evidence type="ECO:0000256" key="4">
    <source>
        <dbReference type="ARBA" id="ARBA00023797"/>
    </source>
</evidence>
<dbReference type="GO" id="GO:0050660">
    <property type="term" value="F:flavin adenine dinucleotide binding"/>
    <property type="evidence" value="ECO:0007669"/>
    <property type="project" value="TreeGrafter"/>
</dbReference>
<dbReference type="GO" id="GO:0005829">
    <property type="term" value="C:cytosol"/>
    <property type="evidence" value="ECO:0007669"/>
    <property type="project" value="TreeGrafter"/>
</dbReference>
<accession>A0A426YK17</accession>
<dbReference type="SUPFAM" id="SSF52343">
    <property type="entry name" value="Ferredoxin reductase-like, C-terminal NADP-linked domain"/>
    <property type="match status" value="1"/>
</dbReference>
<dbReference type="InterPro" id="IPR017938">
    <property type="entry name" value="Riboflavin_synthase-like_b-brl"/>
</dbReference>
<keyword evidence="5" id="KW-0812">Transmembrane</keyword>
<evidence type="ECO:0000256" key="5">
    <source>
        <dbReference type="SAM" id="Phobius"/>
    </source>
</evidence>
<dbReference type="PANTHER" id="PTHR19384:SF17">
    <property type="entry name" value="NADPH--CYTOCHROME P450 REDUCTASE"/>
    <property type="match status" value="1"/>
</dbReference>
<comment type="cofactor">
    <cofactor evidence="1">
        <name>FMN</name>
        <dbReference type="ChEBI" id="CHEBI:58210"/>
    </cofactor>
</comment>
<feature type="transmembrane region" description="Helical" evidence="5">
    <location>
        <begin position="43"/>
        <end position="63"/>
    </location>
</feature>
<dbReference type="EMBL" id="AMZH03011916">
    <property type="protein sequence ID" value="RRT52007.1"/>
    <property type="molecule type" value="Genomic_DNA"/>
</dbReference>
<evidence type="ECO:0000259" key="6">
    <source>
        <dbReference type="Pfam" id="PF00667"/>
    </source>
</evidence>
<dbReference type="GO" id="GO:0003958">
    <property type="term" value="F:NADPH-hemoprotein reductase activity"/>
    <property type="evidence" value="ECO:0007669"/>
    <property type="project" value="UniProtKB-EC"/>
</dbReference>
<reference evidence="7 8" key="1">
    <citation type="journal article" date="2014" name="Agronomy (Basel)">
        <title>A Draft Genome Sequence for Ensete ventricosum, the Drought-Tolerant Tree Against Hunger.</title>
        <authorList>
            <person name="Harrison J."/>
            <person name="Moore K.A."/>
            <person name="Paszkiewicz K."/>
            <person name="Jones T."/>
            <person name="Grant M."/>
            <person name="Ambacheew D."/>
            <person name="Muzemil S."/>
            <person name="Studholme D.J."/>
        </authorList>
    </citation>
    <scope>NUCLEOTIDE SEQUENCE [LARGE SCALE GENOMIC DNA]</scope>
</reference>
<dbReference type="SUPFAM" id="SSF63380">
    <property type="entry name" value="Riboflavin synthase domain-like"/>
    <property type="match status" value="1"/>
</dbReference>
<keyword evidence="2" id="KW-0285">Flavoprotein</keyword>
<dbReference type="InterPro" id="IPR003097">
    <property type="entry name" value="CysJ-like_FAD-binding"/>
</dbReference>
<proteinExistence type="predicted"/>
<dbReference type="GO" id="GO:0010181">
    <property type="term" value="F:FMN binding"/>
    <property type="evidence" value="ECO:0007669"/>
    <property type="project" value="TreeGrafter"/>
</dbReference>
<organism evidence="7 8">
    <name type="scientific">Ensete ventricosum</name>
    <name type="common">Abyssinian banana</name>
    <name type="synonym">Musa ensete</name>
    <dbReference type="NCBI Taxonomy" id="4639"/>
    <lineage>
        <taxon>Eukaryota</taxon>
        <taxon>Viridiplantae</taxon>
        <taxon>Streptophyta</taxon>
        <taxon>Embryophyta</taxon>
        <taxon>Tracheophyta</taxon>
        <taxon>Spermatophyta</taxon>
        <taxon>Magnoliopsida</taxon>
        <taxon>Liliopsida</taxon>
        <taxon>Zingiberales</taxon>
        <taxon>Musaceae</taxon>
        <taxon>Ensete</taxon>
    </lineage>
</organism>
<keyword evidence="3" id="KW-0521">NADP</keyword>
<dbReference type="Pfam" id="PF00667">
    <property type="entry name" value="FAD_binding_1"/>
    <property type="match status" value="1"/>
</dbReference>
<dbReference type="AlphaFoldDB" id="A0A426YK17"/>
<evidence type="ECO:0000313" key="7">
    <source>
        <dbReference type="EMBL" id="RRT52007.1"/>
    </source>
</evidence>
<dbReference type="Gene3D" id="3.40.50.360">
    <property type="match status" value="1"/>
</dbReference>
<dbReference type="InterPro" id="IPR039261">
    <property type="entry name" value="FNR_nucleotide-bd"/>
</dbReference>
<dbReference type="InterPro" id="IPR029039">
    <property type="entry name" value="Flavoprotein-like_sf"/>
</dbReference>
<dbReference type="EC" id="1.6.2.4" evidence="4"/>